<reference evidence="4" key="1">
    <citation type="journal article" date="2019" name="Int. J. Syst. Evol. Microbiol.">
        <title>The Global Catalogue of Microorganisms (GCM) 10K type strain sequencing project: providing services to taxonomists for standard genome sequencing and annotation.</title>
        <authorList>
            <consortium name="The Broad Institute Genomics Platform"/>
            <consortium name="The Broad Institute Genome Sequencing Center for Infectious Disease"/>
            <person name="Wu L."/>
            <person name="Ma J."/>
        </authorList>
    </citation>
    <scope>NUCLEOTIDE SEQUENCE [LARGE SCALE GENOMIC DNA]</scope>
    <source>
        <strain evidence="4">KCTC 52438</strain>
    </source>
</reference>
<keyword evidence="1 3" id="KW-0378">Hydrolase</keyword>
<dbReference type="GO" id="GO:0016787">
    <property type="term" value="F:hydrolase activity"/>
    <property type="evidence" value="ECO:0007669"/>
    <property type="project" value="UniProtKB-KW"/>
</dbReference>
<dbReference type="InterPro" id="IPR003736">
    <property type="entry name" value="PAAI_dom"/>
</dbReference>
<dbReference type="InterPro" id="IPR006683">
    <property type="entry name" value="Thioestr_dom"/>
</dbReference>
<dbReference type="EMBL" id="JBHRSZ010000004">
    <property type="protein sequence ID" value="MFC3151836.1"/>
    <property type="molecule type" value="Genomic_DNA"/>
</dbReference>
<evidence type="ECO:0000256" key="1">
    <source>
        <dbReference type="ARBA" id="ARBA00022801"/>
    </source>
</evidence>
<dbReference type="CDD" id="cd03443">
    <property type="entry name" value="PaaI_thioesterase"/>
    <property type="match status" value="1"/>
</dbReference>
<protein>
    <submittedName>
        <fullName evidence="3">PaaI family thioesterase</fullName>
        <ecNumber evidence="3">3.1.2.-</ecNumber>
    </submittedName>
</protein>
<name>A0ABV7HGU8_9GAMM</name>
<dbReference type="Proteomes" id="UP001595476">
    <property type="component" value="Unassembled WGS sequence"/>
</dbReference>
<dbReference type="RefSeq" id="WP_386721339.1">
    <property type="nucleotide sequence ID" value="NZ_JBHRSZ010000004.1"/>
</dbReference>
<accession>A0ABV7HGU8</accession>
<sequence>MSNSIEDVVDQALTSRAQRFIDELAHCVDIGLSVSKVDKQGGTTLLLPYNKELVGNKDTGIMHGGAITTLMDTASGTSAICSLEDFEICPTLDLRIDYLKAAEPGKPVYGFAECYRVSRNVVFTRGSAYQEDPDNPIAYCVGTFMRLGTEFTPDYFRKRVLEGDFQ</sequence>
<comment type="caution">
    <text evidence="3">The sequence shown here is derived from an EMBL/GenBank/DDBJ whole genome shotgun (WGS) entry which is preliminary data.</text>
</comment>
<dbReference type="Gene3D" id="3.10.129.10">
    <property type="entry name" value="Hotdog Thioesterase"/>
    <property type="match status" value="1"/>
</dbReference>
<dbReference type="PANTHER" id="PTHR43240:SF7">
    <property type="entry name" value="BLR7284 PROTEIN"/>
    <property type="match status" value="1"/>
</dbReference>
<dbReference type="EC" id="3.1.2.-" evidence="3"/>
<dbReference type="InterPro" id="IPR029069">
    <property type="entry name" value="HotDog_dom_sf"/>
</dbReference>
<dbReference type="NCBIfam" id="TIGR00369">
    <property type="entry name" value="unchar_dom_1"/>
    <property type="match status" value="1"/>
</dbReference>
<dbReference type="Pfam" id="PF03061">
    <property type="entry name" value="4HBT"/>
    <property type="match status" value="1"/>
</dbReference>
<organism evidence="3 4">
    <name type="scientific">Litoribrevibacter euphylliae</name>
    <dbReference type="NCBI Taxonomy" id="1834034"/>
    <lineage>
        <taxon>Bacteria</taxon>
        <taxon>Pseudomonadati</taxon>
        <taxon>Pseudomonadota</taxon>
        <taxon>Gammaproteobacteria</taxon>
        <taxon>Oceanospirillales</taxon>
        <taxon>Oceanospirillaceae</taxon>
        <taxon>Litoribrevibacter</taxon>
    </lineage>
</organism>
<proteinExistence type="predicted"/>
<evidence type="ECO:0000313" key="3">
    <source>
        <dbReference type="EMBL" id="MFC3151836.1"/>
    </source>
</evidence>
<evidence type="ECO:0000259" key="2">
    <source>
        <dbReference type="Pfam" id="PF03061"/>
    </source>
</evidence>
<evidence type="ECO:0000313" key="4">
    <source>
        <dbReference type="Proteomes" id="UP001595476"/>
    </source>
</evidence>
<feature type="domain" description="Thioesterase" evidence="2">
    <location>
        <begin position="60"/>
        <end position="134"/>
    </location>
</feature>
<dbReference type="PANTHER" id="PTHR43240">
    <property type="entry name" value="1,4-DIHYDROXY-2-NAPHTHOYL-COA THIOESTERASE 1"/>
    <property type="match status" value="1"/>
</dbReference>
<gene>
    <name evidence="3" type="ORF">ACFOEK_12420</name>
</gene>
<dbReference type="SUPFAM" id="SSF54637">
    <property type="entry name" value="Thioesterase/thiol ester dehydrase-isomerase"/>
    <property type="match status" value="1"/>
</dbReference>
<keyword evidence="4" id="KW-1185">Reference proteome</keyword>